<organism evidence="2 3">
    <name type="scientific">Neorhodopirellula lusitana</name>
    <dbReference type="NCBI Taxonomy" id="445327"/>
    <lineage>
        <taxon>Bacteria</taxon>
        <taxon>Pseudomonadati</taxon>
        <taxon>Planctomycetota</taxon>
        <taxon>Planctomycetia</taxon>
        <taxon>Pirellulales</taxon>
        <taxon>Pirellulaceae</taxon>
        <taxon>Neorhodopirellula</taxon>
    </lineage>
</organism>
<evidence type="ECO:0008006" key="4">
    <source>
        <dbReference type="Google" id="ProtNLM"/>
    </source>
</evidence>
<evidence type="ECO:0000256" key="1">
    <source>
        <dbReference type="SAM" id="Phobius"/>
    </source>
</evidence>
<reference evidence="2 3" key="1">
    <citation type="submission" date="2017-05" db="EMBL/GenBank/DDBJ databases">
        <authorList>
            <person name="Varghese N."/>
            <person name="Submissions S."/>
        </authorList>
    </citation>
    <scope>NUCLEOTIDE SEQUENCE [LARGE SCALE GENOMIC DNA]</scope>
    <source>
        <strain evidence="2 3">DSM 25457</strain>
    </source>
</reference>
<proteinExistence type="predicted"/>
<feature type="transmembrane region" description="Helical" evidence="1">
    <location>
        <begin position="87"/>
        <end position="105"/>
    </location>
</feature>
<comment type="caution">
    <text evidence="2">The sequence shown here is derived from an EMBL/GenBank/DDBJ whole genome shotgun (WGS) entry which is preliminary data.</text>
</comment>
<keyword evidence="1" id="KW-0472">Membrane</keyword>
<dbReference type="EMBL" id="FXUG01000024">
    <property type="protein sequence ID" value="SMP77839.1"/>
    <property type="molecule type" value="Genomic_DNA"/>
</dbReference>
<dbReference type="Proteomes" id="UP001158067">
    <property type="component" value="Unassembled WGS sequence"/>
</dbReference>
<accession>A0ABY1QSN6</accession>
<evidence type="ECO:0000313" key="2">
    <source>
        <dbReference type="EMBL" id="SMP77839.1"/>
    </source>
</evidence>
<sequence>MNPFRSPAPLADSPLVLEDYGYDACPVCRSDLHARSILLKNKAVCPRCHAPAAFAFDHRRLLIFVGSFVIYCLGCSASYFIATRAGLGYWGVPCALTPMVLSYPFRWCTGRCYPEQLVRRGFTSSTGDLQLLALRRADNHPDQGERASDCVGR</sequence>
<protein>
    <recommendedName>
        <fullName evidence="4">Phosphatidylinositol-4,5-bisphosphate 4-phosphatase</fullName>
    </recommendedName>
</protein>
<keyword evidence="1" id="KW-0812">Transmembrane</keyword>
<keyword evidence="3" id="KW-1185">Reference proteome</keyword>
<evidence type="ECO:0000313" key="3">
    <source>
        <dbReference type="Proteomes" id="UP001158067"/>
    </source>
</evidence>
<name>A0ABY1QSN6_9BACT</name>
<feature type="transmembrane region" description="Helical" evidence="1">
    <location>
        <begin position="61"/>
        <end position="81"/>
    </location>
</feature>
<keyword evidence="1" id="KW-1133">Transmembrane helix</keyword>
<gene>
    <name evidence="2" type="ORF">SAMN06265222_1244</name>
</gene>